<feature type="compositionally biased region" description="Polar residues" evidence="1">
    <location>
        <begin position="337"/>
        <end position="359"/>
    </location>
</feature>
<feature type="region of interest" description="Disordered" evidence="1">
    <location>
        <begin position="269"/>
        <end position="388"/>
    </location>
</feature>
<dbReference type="OrthoDB" id="3363351at2759"/>
<protein>
    <submittedName>
        <fullName evidence="2">Uncharacterized protein</fullName>
    </submittedName>
</protein>
<feature type="region of interest" description="Disordered" evidence="1">
    <location>
        <begin position="139"/>
        <end position="158"/>
    </location>
</feature>
<organism evidence="2 3">
    <name type="scientific">Sporisorium reilianum (strain SRZ2)</name>
    <name type="common">Maize head smut fungus</name>
    <dbReference type="NCBI Taxonomy" id="999809"/>
    <lineage>
        <taxon>Eukaryota</taxon>
        <taxon>Fungi</taxon>
        <taxon>Dikarya</taxon>
        <taxon>Basidiomycota</taxon>
        <taxon>Ustilaginomycotina</taxon>
        <taxon>Ustilaginomycetes</taxon>
        <taxon>Ustilaginales</taxon>
        <taxon>Ustilaginaceae</taxon>
        <taxon>Sporisorium</taxon>
    </lineage>
</organism>
<sequence length="468" mass="49748">MVLQNKYKAKASRRYNSRKPSTGDAEPSSSKPGYRQRFADKHNRNNGLNGSHGGEQEADGDQDEQDDDSQQGSIGSGDEEEVEEEEEEGDAEFPSLAKAAATSDLSQALRSEQDASNPSRGKYARRKLGESKLARLERLEAAKDPRLPDDQEPEPEVDISNLVARVAALGDSASTQAGVAEEIARSRGQHETASDVENDIDHSLAYLHEKERQRQKAKGRGGEVQSPAGEATTVALEALNVDADGNAIDYEALQKEKEKADAVRALKARFQGHGVGERQRPDAKPRSVPSIQIGPHAASSSKSASSPTASSIHSTPTSGTLSDTLTAEIESSLAKARNSSANAETGSVNSGRSSFSTTFGRRKSPLAATTSNSQPERPRSGSSSASARTERIDSFLFSLNDRSVAGKDPSVFSLSSAGFNGGSSRASPQLNRSSNRSDTTAVSQQKSAINSTPGELGRLESFLDDMLG</sequence>
<feature type="compositionally biased region" description="Acidic residues" evidence="1">
    <location>
        <begin position="77"/>
        <end position="91"/>
    </location>
</feature>
<dbReference type="eggNOG" id="ENOG502RE0D">
    <property type="taxonomic scope" value="Eukaryota"/>
</dbReference>
<feature type="compositionally biased region" description="Polar residues" evidence="1">
    <location>
        <begin position="103"/>
        <end position="119"/>
    </location>
</feature>
<dbReference type="HOGENOM" id="CLU_037148_0_0_1"/>
<dbReference type="Proteomes" id="UP000008867">
    <property type="component" value="Chromosome 1"/>
</dbReference>
<feature type="compositionally biased region" description="Basic and acidic residues" evidence="1">
    <location>
        <begin position="182"/>
        <end position="214"/>
    </location>
</feature>
<evidence type="ECO:0000313" key="2">
    <source>
        <dbReference type="EMBL" id="CBQ68039.1"/>
    </source>
</evidence>
<feature type="compositionally biased region" description="Acidic residues" evidence="1">
    <location>
        <begin position="56"/>
        <end position="69"/>
    </location>
</feature>
<evidence type="ECO:0000313" key="3">
    <source>
        <dbReference type="Proteomes" id="UP000008867"/>
    </source>
</evidence>
<dbReference type="AlphaFoldDB" id="E6ZL36"/>
<feature type="compositionally biased region" description="Polar residues" evidence="1">
    <location>
        <begin position="412"/>
        <end position="453"/>
    </location>
</feature>
<feature type="compositionally biased region" description="Basic and acidic residues" evidence="1">
    <location>
        <begin position="139"/>
        <end position="149"/>
    </location>
</feature>
<feature type="region of interest" description="Disordered" evidence="1">
    <location>
        <begin position="173"/>
        <end position="231"/>
    </location>
</feature>
<proteinExistence type="predicted"/>
<feature type="region of interest" description="Disordered" evidence="1">
    <location>
        <begin position="410"/>
        <end position="468"/>
    </location>
</feature>
<feature type="compositionally biased region" description="Basic residues" evidence="1">
    <location>
        <begin position="7"/>
        <end position="17"/>
    </location>
</feature>
<keyword evidence="3" id="KW-1185">Reference proteome</keyword>
<gene>
    <name evidence="2" type="ORF">sr11905</name>
</gene>
<evidence type="ECO:0000256" key="1">
    <source>
        <dbReference type="SAM" id="MobiDB-lite"/>
    </source>
</evidence>
<feature type="compositionally biased region" description="Low complexity" evidence="1">
    <location>
        <begin position="295"/>
        <end position="318"/>
    </location>
</feature>
<dbReference type="EMBL" id="FQ311430">
    <property type="protein sequence ID" value="CBQ68039.1"/>
    <property type="molecule type" value="Genomic_DNA"/>
</dbReference>
<dbReference type="VEuPathDB" id="FungiDB:sr11905"/>
<name>E6ZL36_SPORE</name>
<accession>E6ZL36</accession>
<feature type="region of interest" description="Disordered" evidence="1">
    <location>
        <begin position="1"/>
        <end position="129"/>
    </location>
</feature>
<feature type="compositionally biased region" description="Basic and acidic residues" evidence="1">
    <location>
        <begin position="275"/>
        <end position="285"/>
    </location>
</feature>
<reference evidence="2 3" key="1">
    <citation type="journal article" date="2010" name="Science">
        <title>Pathogenicity determinants in smut fungi revealed by genome comparison.</title>
        <authorList>
            <person name="Schirawski J."/>
            <person name="Mannhaupt G."/>
            <person name="Muench K."/>
            <person name="Brefort T."/>
            <person name="Schipper K."/>
            <person name="Doehlemann G."/>
            <person name="Di Stasio M."/>
            <person name="Roessel N."/>
            <person name="Mendoza-Mendoza A."/>
            <person name="Pester D."/>
            <person name="Mueller O."/>
            <person name="Winterberg B."/>
            <person name="Meyer E."/>
            <person name="Ghareeb H."/>
            <person name="Wollenberg T."/>
            <person name="Muensterkoetter M."/>
            <person name="Wong P."/>
            <person name="Walter M."/>
            <person name="Stukenbrock E."/>
            <person name="Gueldener U."/>
            <person name="Kahmann R."/>
        </authorList>
    </citation>
    <scope>NUCLEOTIDE SEQUENCE [LARGE SCALE GENOMIC DNA]</scope>
    <source>
        <strain evidence="3">SRZ2</strain>
    </source>
</reference>